<organism evidence="1">
    <name type="scientific">Tanacetum cinerariifolium</name>
    <name type="common">Dalmatian daisy</name>
    <name type="synonym">Chrysanthemum cinerariifolium</name>
    <dbReference type="NCBI Taxonomy" id="118510"/>
    <lineage>
        <taxon>Eukaryota</taxon>
        <taxon>Viridiplantae</taxon>
        <taxon>Streptophyta</taxon>
        <taxon>Embryophyta</taxon>
        <taxon>Tracheophyta</taxon>
        <taxon>Spermatophyta</taxon>
        <taxon>Magnoliopsida</taxon>
        <taxon>eudicotyledons</taxon>
        <taxon>Gunneridae</taxon>
        <taxon>Pentapetalae</taxon>
        <taxon>asterids</taxon>
        <taxon>campanulids</taxon>
        <taxon>Asterales</taxon>
        <taxon>Asteraceae</taxon>
        <taxon>Asteroideae</taxon>
        <taxon>Anthemideae</taxon>
        <taxon>Anthemidinae</taxon>
        <taxon>Tanacetum</taxon>
    </lineage>
</organism>
<feature type="non-terminal residue" evidence="1">
    <location>
        <position position="1"/>
    </location>
</feature>
<reference evidence="1" key="1">
    <citation type="journal article" date="2019" name="Sci. Rep.">
        <title>Draft genome of Tanacetum cinerariifolium, the natural source of mosquito coil.</title>
        <authorList>
            <person name="Yamashiro T."/>
            <person name="Shiraishi A."/>
            <person name="Satake H."/>
            <person name="Nakayama K."/>
        </authorList>
    </citation>
    <scope>NUCLEOTIDE SEQUENCE</scope>
</reference>
<accession>A0A699TYQ5</accession>
<dbReference type="AlphaFoldDB" id="A0A699TYQ5"/>
<name>A0A699TYQ5_TANCI</name>
<sequence length="179" mass="20171">ITPNETIDSLIMGDKHLDTVSATESDKFIKSSVENLVLNPSESEGENGCDMLACFTTFSNILFDAEYEFDSVDNQPLHNEDFPEEIFSNPLFEEDINSMRIGQHHFNVESDLIGFLLNHDSSIIPSSSKIDSLLDEFAGELTLLKSIPPGIDETDYHPENEIRLSHRFLYDNSSPRSPE</sequence>
<evidence type="ECO:0000313" key="1">
    <source>
        <dbReference type="EMBL" id="GFD14198.1"/>
    </source>
</evidence>
<evidence type="ECO:0008006" key="2">
    <source>
        <dbReference type="Google" id="ProtNLM"/>
    </source>
</evidence>
<gene>
    <name evidence="1" type="ORF">Tci_886167</name>
</gene>
<proteinExistence type="predicted"/>
<dbReference type="EMBL" id="BKCJ011277782">
    <property type="protein sequence ID" value="GFD14198.1"/>
    <property type="molecule type" value="Genomic_DNA"/>
</dbReference>
<protein>
    <recommendedName>
        <fullName evidence="2">Reverse transcriptase domain-containing protein</fullName>
    </recommendedName>
</protein>
<comment type="caution">
    <text evidence="1">The sequence shown here is derived from an EMBL/GenBank/DDBJ whole genome shotgun (WGS) entry which is preliminary data.</text>
</comment>